<keyword evidence="2" id="KW-1133">Transmembrane helix</keyword>
<dbReference type="AlphaFoldDB" id="A0A1F5HC85"/>
<name>A0A1F5HC85_9BACT</name>
<comment type="caution">
    <text evidence="3">The sequence shown here is derived from an EMBL/GenBank/DDBJ whole genome shotgun (WGS) entry which is preliminary data.</text>
</comment>
<dbReference type="Proteomes" id="UP000176751">
    <property type="component" value="Unassembled WGS sequence"/>
</dbReference>
<dbReference type="EMBL" id="MFCA01000025">
    <property type="protein sequence ID" value="OGE01764.1"/>
    <property type="molecule type" value="Genomic_DNA"/>
</dbReference>
<evidence type="ECO:0000256" key="2">
    <source>
        <dbReference type="SAM" id="Phobius"/>
    </source>
</evidence>
<feature type="region of interest" description="Disordered" evidence="1">
    <location>
        <begin position="332"/>
        <end position="371"/>
    </location>
</feature>
<dbReference type="STRING" id="1797737.A2196_02670"/>
<sequence length="371" mass="41469">MEPVQNQPPQPIQTFDPQSINTQEPTAESLPQDQPVSPKRFKFKTLLISAVSLLLILTLSSGYFFWWVPEAAAKEFIEKTSASFSQINGEVDTVFANFQKIKEEGTLAKAAFTEITKTTKDYNYTKKDTQEDINDISTVLPKVKEAKAQIENLEKPQKVEKLATALQDYYSTLKVTLENLLEQENLQLKEIDAHGQELYDLLIKQEAIVGDVERIEYISLLRKISDEAFAAKARTELISNTDSLEEVQIKSRIQYFQDLGQSYREAALLFEQRNDQAGLELISAFGKRTKKLNEGIQELANRFVVESESAIGFAKLPDLEAKVLEEFKNLDVDIPVPSPTPEQESTPSAQPATPSAQPSESTASATTSATP</sequence>
<feature type="transmembrane region" description="Helical" evidence="2">
    <location>
        <begin position="46"/>
        <end position="68"/>
    </location>
</feature>
<feature type="compositionally biased region" description="Low complexity" evidence="1">
    <location>
        <begin position="341"/>
        <end position="371"/>
    </location>
</feature>
<organism evidence="3 4">
    <name type="scientific">Candidatus Curtissbacteria bacterium RIFOXYA1_FULL_41_14</name>
    <dbReference type="NCBI Taxonomy" id="1797737"/>
    <lineage>
        <taxon>Bacteria</taxon>
        <taxon>Candidatus Curtissiibacteriota</taxon>
    </lineage>
</organism>
<evidence type="ECO:0000313" key="4">
    <source>
        <dbReference type="Proteomes" id="UP000176751"/>
    </source>
</evidence>
<reference evidence="3 4" key="1">
    <citation type="journal article" date="2016" name="Nat. Commun.">
        <title>Thousands of microbial genomes shed light on interconnected biogeochemical processes in an aquifer system.</title>
        <authorList>
            <person name="Anantharaman K."/>
            <person name="Brown C.T."/>
            <person name="Hug L.A."/>
            <person name="Sharon I."/>
            <person name="Castelle C.J."/>
            <person name="Probst A.J."/>
            <person name="Thomas B.C."/>
            <person name="Singh A."/>
            <person name="Wilkins M.J."/>
            <person name="Karaoz U."/>
            <person name="Brodie E.L."/>
            <person name="Williams K.H."/>
            <person name="Hubbard S.S."/>
            <person name="Banfield J.F."/>
        </authorList>
    </citation>
    <scope>NUCLEOTIDE SEQUENCE [LARGE SCALE GENOMIC DNA]</scope>
</reference>
<feature type="compositionally biased region" description="Polar residues" evidence="1">
    <location>
        <begin position="12"/>
        <end position="35"/>
    </location>
</feature>
<keyword evidence="2" id="KW-0472">Membrane</keyword>
<keyword evidence="2" id="KW-0812">Transmembrane</keyword>
<evidence type="ECO:0000313" key="3">
    <source>
        <dbReference type="EMBL" id="OGE01764.1"/>
    </source>
</evidence>
<evidence type="ECO:0000256" key="1">
    <source>
        <dbReference type="SAM" id="MobiDB-lite"/>
    </source>
</evidence>
<feature type="region of interest" description="Disordered" evidence="1">
    <location>
        <begin position="1"/>
        <end position="35"/>
    </location>
</feature>
<proteinExistence type="predicted"/>
<protein>
    <submittedName>
        <fullName evidence="3">Uncharacterized protein</fullName>
    </submittedName>
</protein>
<gene>
    <name evidence="3" type="ORF">A2196_02670</name>
</gene>
<accession>A0A1F5HC85</accession>
<feature type="compositionally biased region" description="Pro residues" evidence="1">
    <location>
        <begin position="1"/>
        <end position="11"/>
    </location>
</feature>